<keyword evidence="1" id="KW-0732">Signal</keyword>
<evidence type="ECO:0000313" key="2">
    <source>
        <dbReference type="EMBL" id="KZT10220.1"/>
    </source>
</evidence>
<dbReference type="GeneID" id="63819401"/>
<evidence type="ECO:0008006" key="4">
    <source>
        <dbReference type="Google" id="ProtNLM"/>
    </source>
</evidence>
<evidence type="ECO:0000313" key="3">
    <source>
        <dbReference type="Proteomes" id="UP000076871"/>
    </source>
</evidence>
<proteinExistence type="predicted"/>
<name>A0A165GE47_9APHY</name>
<keyword evidence="3" id="KW-1185">Reference proteome</keyword>
<feature type="signal peptide" evidence="1">
    <location>
        <begin position="1"/>
        <end position="24"/>
    </location>
</feature>
<dbReference type="RefSeq" id="XP_040767960.1">
    <property type="nucleotide sequence ID" value="XM_040902370.1"/>
</dbReference>
<dbReference type="AlphaFoldDB" id="A0A165GE47"/>
<organism evidence="2 3">
    <name type="scientific">Laetiporus sulphureus 93-53</name>
    <dbReference type="NCBI Taxonomy" id="1314785"/>
    <lineage>
        <taxon>Eukaryota</taxon>
        <taxon>Fungi</taxon>
        <taxon>Dikarya</taxon>
        <taxon>Basidiomycota</taxon>
        <taxon>Agaricomycotina</taxon>
        <taxon>Agaricomycetes</taxon>
        <taxon>Polyporales</taxon>
        <taxon>Laetiporus</taxon>
    </lineage>
</organism>
<evidence type="ECO:0000256" key="1">
    <source>
        <dbReference type="SAM" id="SignalP"/>
    </source>
</evidence>
<gene>
    <name evidence="2" type="ORF">LAESUDRAFT_416344</name>
</gene>
<dbReference type="Proteomes" id="UP000076871">
    <property type="component" value="Unassembled WGS sequence"/>
</dbReference>
<dbReference type="InParanoid" id="A0A165GE47"/>
<accession>A0A165GE47</accession>
<sequence length="73" mass="7919">MNATIGCTFSAVILALSYVQLTQRLPTSCRTSLEVPFRTSHGSHSETRIGTINIGTVQFAFGPNPGCYLVISW</sequence>
<reference evidence="2 3" key="1">
    <citation type="journal article" date="2016" name="Mol. Biol. Evol.">
        <title>Comparative Genomics of Early-Diverging Mushroom-Forming Fungi Provides Insights into the Origins of Lignocellulose Decay Capabilities.</title>
        <authorList>
            <person name="Nagy L.G."/>
            <person name="Riley R."/>
            <person name="Tritt A."/>
            <person name="Adam C."/>
            <person name="Daum C."/>
            <person name="Floudas D."/>
            <person name="Sun H."/>
            <person name="Yadav J.S."/>
            <person name="Pangilinan J."/>
            <person name="Larsson K.H."/>
            <person name="Matsuura K."/>
            <person name="Barry K."/>
            <person name="Labutti K."/>
            <person name="Kuo R."/>
            <person name="Ohm R.A."/>
            <person name="Bhattacharya S.S."/>
            <person name="Shirouzu T."/>
            <person name="Yoshinaga Y."/>
            <person name="Martin F.M."/>
            <person name="Grigoriev I.V."/>
            <person name="Hibbett D.S."/>
        </authorList>
    </citation>
    <scope>NUCLEOTIDE SEQUENCE [LARGE SCALE GENOMIC DNA]</scope>
    <source>
        <strain evidence="2 3">93-53</strain>
    </source>
</reference>
<protein>
    <recommendedName>
        <fullName evidence="4">Secreted protein</fullName>
    </recommendedName>
</protein>
<dbReference type="EMBL" id="KV427609">
    <property type="protein sequence ID" value="KZT10220.1"/>
    <property type="molecule type" value="Genomic_DNA"/>
</dbReference>
<feature type="chain" id="PRO_5007858184" description="Secreted protein" evidence="1">
    <location>
        <begin position="25"/>
        <end position="73"/>
    </location>
</feature>